<evidence type="ECO:0000313" key="1">
    <source>
        <dbReference type="EMBL" id="ABC74907.1"/>
    </source>
</evidence>
<accession>Q0ZP47</accession>
<dbReference type="GeneID" id="4179147"/>
<name>Q0ZP47_9CBAC</name>
<dbReference type="Proteomes" id="UP000242804">
    <property type="component" value="Segment"/>
</dbReference>
<reference evidence="1 2" key="1">
    <citation type="journal article" date="2006" name="J. Virol.">
        <title>Sequence analysis and organization of the Neodiprion abietis nucleopolyhedrovirus genome.</title>
        <authorList>
            <person name="Duffy S.P."/>
            <person name="Young A.M."/>
            <person name="Morin B."/>
            <person name="Lucarotti C.J."/>
            <person name="Koop B.F."/>
            <person name="Levin D.B."/>
        </authorList>
    </citation>
    <scope>NUCLEOTIDE SEQUENCE [LARGE SCALE GENOMIC DNA]</scope>
</reference>
<dbReference type="KEGG" id="vg:4179147"/>
<dbReference type="RefSeq" id="YP_667881.1">
    <property type="nucleotide sequence ID" value="NC_008252.1"/>
</dbReference>
<evidence type="ECO:0000313" key="2">
    <source>
        <dbReference type="Proteomes" id="UP000242804"/>
    </source>
</evidence>
<sequence length="105" mass="12201">MNVSFDVLWTRNTTDRGKMLSNISPQQEITDLLAHMYNTEKETIAINTEQFTSFLNFLRDIANRSDFVSINNVRNAERSTDVDAMPQLGSTKCTTERYQFTRIDR</sequence>
<protein>
    <submittedName>
        <fullName evidence="1">Uncharacterized protein</fullName>
    </submittedName>
</protein>
<proteinExistence type="predicted"/>
<organism evidence="1 2">
    <name type="scientific">Neodiprion abietis nucleopolyhedrovirus</name>
    <dbReference type="NCBI Taxonomy" id="204507"/>
    <lineage>
        <taxon>Viruses</taxon>
        <taxon>Viruses incertae sedis</taxon>
        <taxon>Naldaviricetes</taxon>
        <taxon>Lefavirales</taxon>
        <taxon>Baculoviridae</taxon>
        <taxon>Gammabaculovirus</taxon>
        <taxon>Gammabaculovirus neabietis</taxon>
    </lineage>
</organism>
<dbReference type="OrthoDB" id="25390at10239"/>
<dbReference type="EMBL" id="DQ317692">
    <property type="protein sequence ID" value="ABC74907.1"/>
    <property type="molecule type" value="Genomic_DNA"/>
</dbReference>
<keyword evidence="2" id="KW-1185">Reference proteome</keyword>